<dbReference type="STRING" id="1798381.A2721_02625"/>
<evidence type="ECO:0000313" key="1">
    <source>
        <dbReference type="EMBL" id="OGG19397.1"/>
    </source>
</evidence>
<dbReference type="EMBL" id="MFJK01000007">
    <property type="protein sequence ID" value="OGG19397.1"/>
    <property type="molecule type" value="Genomic_DNA"/>
</dbReference>
<dbReference type="Proteomes" id="UP000177871">
    <property type="component" value="Unassembled WGS sequence"/>
</dbReference>
<name>A0A1F6A546_9BACT</name>
<organism evidence="1 2">
    <name type="scientific">Candidatus Gottesmanbacteria bacterium RIFCSPHIGHO2_01_FULL_47_48</name>
    <dbReference type="NCBI Taxonomy" id="1798381"/>
    <lineage>
        <taxon>Bacteria</taxon>
        <taxon>Candidatus Gottesmaniibacteriota</taxon>
    </lineage>
</organism>
<proteinExistence type="predicted"/>
<dbReference type="AlphaFoldDB" id="A0A1F6A546"/>
<sequence length="146" mass="16614">MSEKNNVEENFNPRKAWAVLENRLPAEFRNRYVGKSVSDRKARQDAILLAQTRLNNELIIRNRVDPQDDPAMYAAAEQGIQLWQDALRTAQTLNDFSGVVNAMSEEYGLEPKKSEDEGETWFLSGFRALAKQLEKFSSPPETPSPN</sequence>
<accession>A0A1F6A546</accession>
<protein>
    <submittedName>
        <fullName evidence="1">Uncharacterized protein</fullName>
    </submittedName>
</protein>
<evidence type="ECO:0000313" key="2">
    <source>
        <dbReference type="Proteomes" id="UP000177871"/>
    </source>
</evidence>
<comment type="caution">
    <text evidence="1">The sequence shown here is derived from an EMBL/GenBank/DDBJ whole genome shotgun (WGS) entry which is preliminary data.</text>
</comment>
<gene>
    <name evidence="1" type="ORF">A2721_02625</name>
</gene>
<reference evidence="1 2" key="1">
    <citation type="journal article" date="2016" name="Nat. Commun.">
        <title>Thousands of microbial genomes shed light on interconnected biogeochemical processes in an aquifer system.</title>
        <authorList>
            <person name="Anantharaman K."/>
            <person name="Brown C.T."/>
            <person name="Hug L.A."/>
            <person name="Sharon I."/>
            <person name="Castelle C.J."/>
            <person name="Probst A.J."/>
            <person name="Thomas B.C."/>
            <person name="Singh A."/>
            <person name="Wilkins M.J."/>
            <person name="Karaoz U."/>
            <person name="Brodie E.L."/>
            <person name="Williams K.H."/>
            <person name="Hubbard S.S."/>
            <person name="Banfield J.F."/>
        </authorList>
    </citation>
    <scope>NUCLEOTIDE SEQUENCE [LARGE SCALE GENOMIC DNA]</scope>
</reference>